<dbReference type="Proteomes" id="UP000284657">
    <property type="component" value="Unassembled WGS sequence"/>
</dbReference>
<dbReference type="InterPro" id="IPR001563">
    <property type="entry name" value="Peptidase_S10"/>
</dbReference>
<dbReference type="SUPFAM" id="SSF53474">
    <property type="entry name" value="alpha/beta-Hydrolases"/>
    <property type="match status" value="1"/>
</dbReference>
<name>A0A3F2RG59_9STRA</name>
<evidence type="ECO:0000313" key="12">
    <source>
        <dbReference type="Proteomes" id="UP000284657"/>
    </source>
</evidence>
<dbReference type="GO" id="GO:0004185">
    <property type="term" value="F:serine-type carboxypeptidase activity"/>
    <property type="evidence" value="ECO:0007669"/>
    <property type="project" value="UniProtKB-UniRule"/>
</dbReference>
<evidence type="ECO:0000313" key="10">
    <source>
        <dbReference type="EMBL" id="RLN61601.1"/>
    </source>
</evidence>
<evidence type="ECO:0000256" key="8">
    <source>
        <dbReference type="SAM" id="Phobius"/>
    </source>
</evidence>
<dbReference type="EMBL" id="MBDO02000391">
    <property type="protein sequence ID" value="RLN56027.1"/>
    <property type="molecule type" value="Genomic_DNA"/>
</dbReference>
<dbReference type="EMBL" id="MBAD02000883">
    <property type="protein sequence ID" value="RLN61601.1"/>
    <property type="molecule type" value="Genomic_DNA"/>
</dbReference>
<dbReference type="GO" id="GO:0006508">
    <property type="term" value="P:proteolysis"/>
    <property type="evidence" value="ECO:0007669"/>
    <property type="project" value="UniProtKB-KW"/>
</dbReference>
<feature type="transmembrane region" description="Helical" evidence="8">
    <location>
        <begin position="30"/>
        <end position="50"/>
    </location>
</feature>
<keyword evidence="8" id="KW-0472">Membrane</keyword>
<evidence type="ECO:0000313" key="9">
    <source>
        <dbReference type="EMBL" id="RLN56027.1"/>
    </source>
</evidence>
<dbReference type="PROSITE" id="PS00131">
    <property type="entry name" value="CARBOXYPEPT_SER_SER"/>
    <property type="match status" value="1"/>
</dbReference>
<dbReference type="Proteomes" id="UP000277300">
    <property type="component" value="Unassembled WGS sequence"/>
</dbReference>
<evidence type="ECO:0000256" key="4">
    <source>
        <dbReference type="ARBA" id="ARBA00022729"/>
    </source>
</evidence>
<dbReference type="PANTHER" id="PTHR11802:SF113">
    <property type="entry name" value="SERINE CARBOXYPEPTIDASE CTSA-4.1"/>
    <property type="match status" value="1"/>
</dbReference>
<keyword evidence="4" id="KW-0732">Signal</keyword>
<evidence type="ECO:0000313" key="11">
    <source>
        <dbReference type="Proteomes" id="UP000277300"/>
    </source>
</evidence>
<keyword evidence="8" id="KW-0812">Transmembrane</keyword>
<keyword evidence="5 7" id="KW-0378">Hydrolase</keyword>
<comment type="caution">
    <text evidence="9">The sequence shown here is derived from an EMBL/GenBank/DDBJ whole genome shotgun (WGS) entry which is preliminary data.</text>
</comment>
<reference evidence="11 12" key="1">
    <citation type="submission" date="2018-07" db="EMBL/GenBank/DDBJ databases">
        <title>Genome sequencing of oomycete isolates from Chile give support for New Zealand origin for Phytophthora kernoviae and make available the first Nothophytophthora sp. genome.</title>
        <authorList>
            <person name="Studholme D.J."/>
            <person name="Sanfuentes E."/>
            <person name="Panda P."/>
            <person name="Hill R."/>
            <person name="Sambles C."/>
            <person name="Grant M."/>
            <person name="Williams N.M."/>
            <person name="Mcdougal R.L."/>
        </authorList>
    </citation>
    <scope>NUCLEOTIDE SEQUENCE [LARGE SCALE GENOMIC DNA]</scope>
    <source>
        <strain evidence="9">Chile6</strain>
        <strain evidence="10">Chile7</strain>
    </source>
</reference>
<dbReference type="InterPro" id="IPR018202">
    <property type="entry name" value="Ser_caboxypep_ser_AS"/>
</dbReference>
<protein>
    <recommendedName>
        <fullName evidence="7">Carboxypeptidase</fullName>
        <ecNumber evidence="7">3.4.16.-</ecNumber>
    </recommendedName>
</protein>
<dbReference type="OrthoDB" id="443318at2759"/>
<dbReference type="InterPro" id="IPR029058">
    <property type="entry name" value="AB_hydrolase_fold"/>
</dbReference>
<proteinExistence type="inferred from homology"/>
<dbReference type="AlphaFoldDB" id="A0A3F2RG59"/>
<keyword evidence="6" id="KW-0325">Glycoprotein</keyword>
<organism evidence="9 11">
    <name type="scientific">Phytophthora kernoviae</name>
    <dbReference type="NCBI Taxonomy" id="325452"/>
    <lineage>
        <taxon>Eukaryota</taxon>
        <taxon>Sar</taxon>
        <taxon>Stramenopiles</taxon>
        <taxon>Oomycota</taxon>
        <taxon>Peronosporomycetes</taxon>
        <taxon>Peronosporales</taxon>
        <taxon>Peronosporaceae</taxon>
        <taxon>Phytophthora</taxon>
    </lineage>
</organism>
<keyword evidence="3 7" id="KW-0645">Protease</keyword>
<evidence type="ECO:0000256" key="3">
    <source>
        <dbReference type="ARBA" id="ARBA00022670"/>
    </source>
</evidence>
<evidence type="ECO:0000256" key="7">
    <source>
        <dbReference type="RuleBase" id="RU361156"/>
    </source>
</evidence>
<dbReference type="Pfam" id="PF00450">
    <property type="entry name" value="Peptidase_S10"/>
    <property type="match status" value="1"/>
</dbReference>
<sequence>MARPNEKTLLLPAVQAIYGSAGNKLLIRRCIIISTIVAAVILLGSGMWWVHHHHNSAVPTLVNDICDHTRNEAGYIKLSNKQDDHYFYWYFESRKTPATDPLVLWLSGGPGCSSLLTLLSENGPCFVKEDLTTEINPNSWNSEANVIWLDQPTGVGYSYGAPEDADRDEKDVQENIYAFLMGFLDKHPELENRPLFITGESYAGHYVPAAAHKIWRENKKATDKQRLNLKGIAIGNGLTNTVVQSEHGLDMVDNAYGVKLMDEETLTKAKVAELECTAMVEACQTNASVCTDAGKFCELDVMGAYIAAGRNMMDIRQKCAELDPINCYGDMVQRITAFLNSDEVRSYLNVSEVHPAPWQSASAEVEANFEADLMKTFEQDVADLLSNDSVRVLIYHGDADLVCNWYGGLAWTQQLEWENQQQFKTASEHDLLVDGAAAGTVWTVDGLLTFVRVKNAGHMAAMDQPRVGVEMINKFLRNEVL</sequence>
<evidence type="ECO:0000256" key="6">
    <source>
        <dbReference type="ARBA" id="ARBA00023180"/>
    </source>
</evidence>
<dbReference type="Gene3D" id="3.40.50.1820">
    <property type="entry name" value="alpha/beta hydrolase"/>
    <property type="match status" value="1"/>
</dbReference>
<accession>A0A3F2RG59</accession>
<evidence type="ECO:0000256" key="5">
    <source>
        <dbReference type="ARBA" id="ARBA00022801"/>
    </source>
</evidence>
<evidence type="ECO:0000256" key="2">
    <source>
        <dbReference type="ARBA" id="ARBA00022645"/>
    </source>
</evidence>
<dbReference type="PANTHER" id="PTHR11802">
    <property type="entry name" value="SERINE PROTEASE FAMILY S10 SERINE CARBOXYPEPTIDASE"/>
    <property type="match status" value="1"/>
</dbReference>
<keyword evidence="8" id="KW-1133">Transmembrane helix</keyword>
<dbReference type="EC" id="3.4.16.-" evidence="7"/>
<comment type="similarity">
    <text evidence="1 7">Belongs to the peptidase S10 family.</text>
</comment>
<keyword evidence="2 7" id="KW-0121">Carboxypeptidase</keyword>
<evidence type="ECO:0000256" key="1">
    <source>
        <dbReference type="ARBA" id="ARBA00009431"/>
    </source>
</evidence>
<dbReference type="PRINTS" id="PR00724">
    <property type="entry name" value="CRBOXYPTASEC"/>
</dbReference>
<gene>
    <name evidence="10" type="ORF">BBJ29_006473</name>
    <name evidence="9" type="ORF">BBP00_00008202</name>
</gene>